<reference evidence="1 2" key="1">
    <citation type="submission" date="2016-07" db="EMBL/GenBank/DDBJ databases">
        <title>Draft genome of Scalindua rubra, obtained from a brine-seawater interface in the Red Sea, sheds light on salt adaptation in anammox bacteria.</title>
        <authorList>
            <person name="Speth D.R."/>
            <person name="Lagkouvardos I."/>
            <person name="Wang Y."/>
            <person name="Qian P.-Y."/>
            <person name="Dutilh B.E."/>
            <person name="Jetten M.S."/>
        </authorList>
    </citation>
    <scope>NUCLEOTIDE SEQUENCE [LARGE SCALE GENOMIC DNA]</scope>
    <source>
        <strain evidence="1">BSI-1</strain>
    </source>
</reference>
<dbReference type="AlphaFoldDB" id="A0A1E3XC36"/>
<sequence length="44" mass="4910">MTEAEIFLWSKLKGKPISMQITNPPKSPFTKGGEGGFCWLNIIL</sequence>
<proteinExistence type="predicted"/>
<organism evidence="1 2">
    <name type="scientific">Candidatus Scalindua rubra</name>
    <dbReference type="NCBI Taxonomy" id="1872076"/>
    <lineage>
        <taxon>Bacteria</taxon>
        <taxon>Pseudomonadati</taxon>
        <taxon>Planctomycetota</taxon>
        <taxon>Candidatus Brocadiia</taxon>
        <taxon>Candidatus Brocadiales</taxon>
        <taxon>Candidatus Scalinduaceae</taxon>
        <taxon>Candidatus Scalindua</taxon>
    </lineage>
</organism>
<accession>A0A1E3XC36</accession>
<gene>
    <name evidence="1" type="ORF">SCARUB_01725</name>
</gene>
<comment type="caution">
    <text evidence="1">The sequence shown here is derived from an EMBL/GenBank/DDBJ whole genome shotgun (WGS) entry which is preliminary data.</text>
</comment>
<protein>
    <submittedName>
        <fullName evidence="1">Uncharacterized protein</fullName>
    </submittedName>
</protein>
<evidence type="ECO:0000313" key="2">
    <source>
        <dbReference type="Proteomes" id="UP000094056"/>
    </source>
</evidence>
<evidence type="ECO:0000313" key="1">
    <source>
        <dbReference type="EMBL" id="ODS33169.1"/>
    </source>
</evidence>
<name>A0A1E3XC36_9BACT</name>
<dbReference type="Proteomes" id="UP000094056">
    <property type="component" value="Unassembled WGS sequence"/>
</dbReference>
<dbReference type="EMBL" id="MAYW01000036">
    <property type="protein sequence ID" value="ODS33169.1"/>
    <property type="molecule type" value="Genomic_DNA"/>
</dbReference>